<dbReference type="PATRIC" id="fig|1263870.3.peg.2728"/>
<evidence type="ECO:0000313" key="1">
    <source>
        <dbReference type="EMBL" id="EMI56001.1"/>
    </source>
</evidence>
<reference evidence="1 2" key="1">
    <citation type="journal article" date="2013" name="Mar. Genomics">
        <title>Expression of sulfatases in Rhodopirellula baltica and the diversity of sulfatases in the genus Rhodopirellula.</title>
        <authorList>
            <person name="Wegner C.E."/>
            <person name="Richter-Heitmann T."/>
            <person name="Klindworth A."/>
            <person name="Klockow C."/>
            <person name="Richter M."/>
            <person name="Achstetter T."/>
            <person name="Glockner F.O."/>
            <person name="Harder J."/>
        </authorList>
    </citation>
    <scope>NUCLEOTIDE SEQUENCE [LARGE SCALE GENOMIC DNA]</scope>
    <source>
        <strain evidence="1 2">SM41</strain>
    </source>
</reference>
<protein>
    <submittedName>
        <fullName evidence="1">Uncharacterized protein</fullName>
    </submittedName>
</protein>
<dbReference type="Proteomes" id="UP000011885">
    <property type="component" value="Unassembled WGS sequence"/>
</dbReference>
<sequence>MLNQHHRVLFMSRLPSTGVPQHGFDLRNFEFQLQDELTLKKNSSRQCYASLLALLEQSAHGTT</sequence>
<evidence type="ECO:0000313" key="2">
    <source>
        <dbReference type="Proteomes" id="UP000011885"/>
    </source>
</evidence>
<name>M5UDR6_9BACT</name>
<gene>
    <name evidence="1" type="ORF">RSSM_02565</name>
</gene>
<accession>M5UDR6</accession>
<dbReference type="AlphaFoldDB" id="M5UDR6"/>
<proteinExistence type="predicted"/>
<dbReference type="EMBL" id="ANOH01000181">
    <property type="protein sequence ID" value="EMI56001.1"/>
    <property type="molecule type" value="Genomic_DNA"/>
</dbReference>
<keyword evidence="2" id="KW-1185">Reference proteome</keyword>
<organism evidence="1 2">
    <name type="scientific">Rhodopirellula sallentina SM41</name>
    <dbReference type="NCBI Taxonomy" id="1263870"/>
    <lineage>
        <taxon>Bacteria</taxon>
        <taxon>Pseudomonadati</taxon>
        <taxon>Planctomycetota</taxon>
        <taxon>Planctomycetia</taxon>
        <taxon>Pirellulales</taxon>
        <taxon>Pirellulaceae</taxon>
        <taxon>Rhodopirellula</taxon>
    </lineage>
</organism>
<comment type="caution">
    <text evidence="1">The sequence shown here is derived from an EMBL/GenBank/DDBJ whole genome shotgun (WGS) entry which is preliminary data.</text>
</comment>